<organism evidence="9 10">
    <name type="scientific">Blyttiomyces helicus</name>
    <dbReference type="NCBI Taxonomy" id="388810"/>
    <lineage>
        <taxon>Eukaryota</taxon>
        <taxon>Fungi</taxon>
        <taxon>Fungi incertae sedis</taxon>
        <taxon>Chytridiomycota</taxon>
        <taxon>Chytridiomycota incertae sedis</taxon>
        <taxon>Chytridiomycetes</taxon>
        <taxon>Chytridiomycetes incertae sedis</taxon>
        <taxon>Blyttiomyces</taxon>
    </lineage>
</organism>
<dbReference type="OrthoDB" id="515401at2759"/>
<feature type="region of interest" description="Disordered" evidence="7">
    <location>
        <begin position="117"/>
        <end position="145"/>
    </location>
</feature>
<dbReference type="GO" id="GO:0043565">
    <property type="term" value="F:sequence-specific DNA binding"/>
    <property type="evidence" value="ECO:0007669"/>
    <property type="project" value="InterPro"/>
</dbReference>
<feature type="domain" description="GATA-type" evidence="8">
    <location>
        <begin position="145"/>
        <end position="188"/>
    </location>
</feature>
<dbReference type="InterPro" id="IPR000679">
    <property type="entry name" value="Znf_GATA"/>
</dbReference>
<evidence type="ECO:0000256" key="2">
    <source>
        <dbReference type="ARBA" id="ARBA00022771"/>
    </source>
</evidence>
<dbReference type="SMART" id="SM00401">
    <property type="entry name" value="ZnF_GATA"/>
    <property type="match status" value="1"/>
</dbReference>
<dbReference type="PROSITE" id="PS50114">
    <property type="entry name" value="GATA_ZN_FINGER_2"/>
    <property type="match status" value="1"/>
</dbReference>
<name>A0A4V1IPV3_9FUNG</name>
<dbReference type="PANTHER" id="PTHR47172">
    <property type="entry name" value="OS01G0976800 PROTEIN"/>
    <property type="match status" value="1"/>
</dbReference>
<dbReference type="PANTHER" id="PTHR47172:SF24">
    <property type="entry name" value="GATA ZINC FINGER DOMAIN-CONTAINING PROTEIN 14-RELATED"/>
    <property type="match status" value="1"/>
</dbReference>
<reference evidence="10" key="1">
    <citation type="journal article" date="2018" name="Nat. Microbiol.">
        <title>Leveraging single-cell genomics to expand the fungal tree of life.</title>
        <authorList>
            <person name="Ahrendt S.R."/>
            <person name="Quandt C.A."/>
            <person name="Ciobanu D."/>
            <person name="Clum A."/>
            <person name="Salamov A."/>
            <person name="Andreopoulos B."/>
            <person name="Cheng J.F."/>
            <person name="Woyke T."/>
            <person name="Pelin A."/>
            <person name="Henrissat B."/>
            <person name="Reynolds N.K."/>
            <person name="Benny G.L."/>
            <person name="Smith M.E."/>
            <person name="James T.Y."/>
            <person name="Grigoriev I.V."/>
        </authorList>
    </citation>
    <scope>NUCLEOTIDE SEQUENCE [LARGE SCALE GENOMIC DNA]</scope>
</reference>
<keyword evidence="5" id="KW-0804">Transcription</keyword>
<evidence type="ECO:0000259" key="8">
    <source>
        <dbReference type="PROSITE" id="PS50114"/>
    </source>
</evidence>
<feature type="compositionally biased region" description="Basic and acidic residues" evidence="7">
    <location>
        <begin position="50"/>
        <end position="59"/>
    </location>
</feature>
<evidence type="ECO:0000256" key="5">
    <source>
        <dbReference type="ARBA" id="ARBA00023163"/>
    </source>
</evidence>
<sequence length="283" mass="30731">MAATDSFNPDSFLSWELFQHDYLQDASPVSPVSSEREDCEDPFSPPASPKAHDSPKFDPDPNLFCSPLMSPLADSDADQREPPHPSLFGTLTAALGPREPETARRHPFVAVAPESVTFAPPAPHHPQSSSDPTASDLTHPASKKHKKENVCFNCGTTQTPLWRRTPDRVHALCNACGLHARTKFSPRPPIVRAPTRRGGSASSFCAANIPPPTTTSFLSRKRSRDETGDPPSRLAAALQPQLSIDQIRNMPPAVVRSWMVELQAQVAVLQYVLDTTGPPSPPA</sequence>
<dbReference type="AlphaFoldDB" id="A0A4V1IPV3"/>
<proteinExistence type="predicted"/>
<evidence type="ECO:0000256" key="3">
    <source>
        <dbReference type="ARBA" id="ARBA00022833"/>
    </source>
</evidence>
<keyword evidence="1" id="KW-0479">Metal-binding</keyword>
<dbReference type="GO" id="GO:0006355">
    <property type="term" value="P:regulation of DNA-templated transcription"/>
    <property type="evidence" value="ECO:0007669"/>
    <property type="project" value="InterPro"/>
</dbReference>
<dbReference type="Gene3D" id="3.30.50.10">
    <property type="entry name" value="Erythroid Transcription Factor GATA-1, subunit A"/>
    <property type="match status" value="1"/>
</dbReference>
<accession>A0A4V1IPV3</accession>
<evidence type="ECO:0000313" key="10">
    <source>
        <dbReference type="Proteomes" id="UP000269721"/>
    </source>
</evidence>
<feature type="region of interest" description="Disordered" evidence="7">
    <location>
        <begin position="187"/>
        <end position="206"/>
    </location>
</feature>
<keyword evidence="10" id="KW-1185">Reference proteome</keyword>
<evidence type="ECO:0000256" key="4">
    <source>
        <dbReference type="ARBA" id="ARBA00023015"/>
    </source>
</evidence>
<evidence type="ECO:0000256" key="7">
    <source>
        <dbReference type="SAM" id="MobiDB-lite"/>
    </source>
</evidence>
<keyword evidence="2 6" id="KW-0863">Zinc-finger</keyword>
<evidence type="ECO:0000256" key="6">
    <source>
        <dbReference type="PROSITE-ProRule" id="PRU00094"/>
    </source>
</evidence>
<feature type="region of interest" description="Disordered" evidence="7">
    <location>
        <begin position="212"/>
        <end position="233"/>
    </location>
</feature>
<evidence type="ECO:0000256" key="1">
    <source>
        <dbReference type="ARBA" id="ARBA00022723"/>
    </source>
</evidence>
<dbReference type="InterPro" id="IPR013088">
    <property type="entry name" value="Znf_NHR/GATA"/>
</dbReference>
<gene>
    <name evidence="9" type="ORF">BDK51DRAFT_47910</name>
</gene>
<dbReference type="EMBL" id="ML000196">
    <property type="protein sequence ID" value="RKO84357.1"/>
    <property type="molecule type" value="Genomic_DNA"/>
</dbReference>
<dbReference type="CDD" id="cd00202">
    <property type="entry name" value="ZnF_GATA"/>
    <property type="match status" value="1"/>
</dbReference>
<feature type="region of interest" description="Disordered" evidence="7">
    <location>
        <begin position="26"/>
        <end position="103"/>
    </location>
</feature>
<keyword evidence="3" id="KW-0862">Zinc</keyword>
<evidence type="ECO:0000313" key="9">
    <source>
        <dbReference type="EMBL" id="RKO84357.1"/>
    </source>
</evidence>
<dbReference type="GO" id="GO:0008270">
    <property type="term" value="F:zinc ion binding"/>
    <property type="evidence" value="ECO:0007669"/>
    <property type="project" value="UniProtKB-KW"/>
</dbReference>
<dbReference type="Proteomes" id="UP000269721">
    <property type="component" value="Unassembled WGS sequence"/>
</dbReference>
<dbReference type="Pfam" id="PF00320">
    <property type="entry name" value="GATA"/>
    <property type="match status" value="1"/>
</dbReference>
<protein>
    <recommendedName>
        <fullName evidence="8">GATA-type domain-containing protein</fullName>
    </recommendedName>
</protein>
<dbReference type="SUPFAM" id="SSF57716">
    <property type="entry name" value="Glucocorticoid receptor-like (DNA-binding domain)"/>
    <property type="match status" value="1"/>
</dbReference>
<keyword evidence="4" id="KW-0805">Transcription regulation</keyword>
<feature type="compositionally biased region" description="Polar residues" evidence="7">
    <location>
        <begin position="127"/>
        <end position="136"/>
    </location>
</feature>